<keyword evidence="1" id="KW-0472">Membrane</keyword>
<organism evidence="2 3">
    <name type="scientific">Guptibacillus hwajinpoensis</name>
    <dbReference type="NCBI Taxonomy" id="208199"/>
    <lineage>
        <taxon>Bacteria</taxon>
        <taxon>Bacillati</taxon>
        <taxon>Bacillota</taxon>
        <taxon>Bacilli</taxon>
        <taxon>Bacillales</taxon>
        <taxon>Guptibacillaceae</taxon>
        <taxon>Guptibacillus</taxon>
    </lineage>
</organism>
<sequence>MKPGKDQEKWLIRMCVIIAVIMLAALVRRLI</sequence>
<keyword evidence="3" id="KW-1185">Reference proteome</keyword>
<feature type="transmembrane region" description="Helical" evidence="1">
    <location>
        <begin position="12"/>
        <end position="30"/>
    </location>
</feature>
<evidence type="ECO:0000256" key="1">
    <source>
        <dbReference type="SAM" id="Phobius"/>
    </source>
</evidence>
<proteinExistence type="predicted"/>
<name>A0ABU0K0A1_9BACL</name>
<evidence type="ECO:0000313" key="2">
    <source>
        <dbReference type="EMBL" id="MDQ0481916.1"/>
    </source>
</evidence>
<protein>
    <submittedName>
        <fullName evidence="2">Uncharacterized protein</fullName>
    </submittedName>
</protein>
<evidence type="ECO:0000313" key="3">
    <source>
        <dbReference type="Proteomes" id="UP001226720"/>
    </source>
</evidence>
<keyword evidence="1" id="KW-1133">Transmembrane helix</keyword>
<keyword evidence="1" id="KW-0812">Transmembrane</keyword>
<reference evidence="2" key="1">
    <citation type="submission" date="2023-07" db="EMBL/GenBank/DDBJ databases">
        <title>Genomic Encyclopedia of Type Strains, Phase IV (KMG-IV): sequencing the most valuable type-strain genomes for metagenomic binning, comparative biology and taxonomic classification.</title>
        <authorList>
            <person name="Goeker M."/>
        </authorList>
    </citation>
    <scope>NUCLEOTIDE SEQUENCE [LARGE SCALE GENOMIC DNA]</scope>
    <source>
        <strain evidence="2">JSM 076093</strain>
    </source>
</reference>
<dbReference type="EMBL" id="JAUSWM010000001">
    <property type="protein sequence ID" value="MDQ0481916.1"/>
    <property type="molecule type" value="Genomic_DNA"/>
</dbReference>
<gene>
    <name evidence="2" type="ORF">QO000_000869</name>
</gene>
<accession>A0ABU0K0A1</accession>
<comment type="caution">
    <text evidence="2">The sequence shown here is derived from an EMBL/GenBank/DDBJ whole genome shotgun (WGS) entry which is preliminary data.</text>
</comment>
<dbReference type="Proteomes" id="UP001226720">
    <property type="component" value="Unassembled WGS sequence"/>
</dbReference>